<organism evidence="2 3">
    <name type="scientific">Chlamydomonas schloesseri</name>
    <dbReference type="NCBI Taxonomy" id="2026947"/>
    <lineage>
        <taxon>Eukaryota</taxon>
        <taxon>Viridiplantae</taxon>
        <taxon>Chlorophyta</taxon>
        <taxon>core chlorophytes</taxon>
        <taxon>Chlorophyceae</taxon>
        <taxon>CS clade</taxon>
        <taxon>Chlamydomonadales</taxon>
        <taxon>Chlamydomonadaceae</taxon>
        <taxon>Chlamydomonas</taxon>
    </lineage>
</organism>
<comment type="caution">
    <text evidence="2">The sequence shown here is derived from an EMBL/GenBank/DDBJ whole genome shotgun (WGS) entry which is preliminary data.</text>
</comment>
<reference evidence="2" key="1">
    <citation type="journal article" date="2020" name="bioRxiv">
        <title>Comparative genomics of Chlamydomonas.</title>
        <authorList>
            <person name="Craig R.J."/>
            <person name="Hasan A.R."/>
            <person name="Ness R.W."/>
            <person name="Keightley P.D."/>
        </authorList>
    </citation>
    <scope>NUCLEOTIDE SEQUENCE</scope>
    <source>
        <strain evidence="2">CCAP 11/173</strain>
    </source>
</reference>
<evidence type="ECO:0008006" key="4">
    <source>
        <dbReference type="Google" id="ProtNLM"/>
    </source>
</evidence>
<proteinExistence type="predicted"/>
<dbReference type="InterPro" id="IPR036390">
    <property type="entry name" value="WH_DNA-bd_sf"/>
</dbReference>
<name>A0A835WHW0_9CHLO</name>
<dbReference type="EMBL" id="JAEHOD010000020">
    <property type="protein sequence ID" value="KAG2447677.1"/>
    <property type="molecule type" value="Genomic_DNA"/>
</dbReference>
<evidence type="ECO:0000256" key="1">
    <source>
        <dbReference type="SAM" id="MobiDB-lite"/>
    </source>
</evidence>
<accession>A0A835WHW0</accession>
<dbReference type="InterPro" id="IPR036388">
    <property type="entry name" value="WH-like_DNA-bd_sf"/>
</dbReference>
<protein>
    <recommendedName>
        <fullName evidence="4">DUF3253 domain-containing protein</fullName>
    </recommendedName>
</protein>
<gene>
    <name evidence="2" type="ORF">HYH02_007137</name>
</gene>
<dbReference type="AlphaFoldDB" id="A0A835WHW0"/>
<dbReference type="OrthoDB" id="549506at2759"/>
<keyword evidence="3" id="KW-1185">Reference proteome</keyword>
<dbReference type="Pfam" id="PF11625">
    <property type="entry name" value="DUF3253"/>
    <property type="match status" value="1"/>
</dbReference>
<dbReference type="SUPFAM" id="SSF46785">
    <property type="entry name" value="Winged helix' DNA-binding domain"/>
    <property type="match status" value="1"/>
</dbReference>
<dbReference type="Proteomes" id="UP000613740">
    <property type="component" value="Unassembled WGS sequence"/>
</dbReference>
<feature type="region of interest" description="Disordered" evidence="1">
    <location>
        <begin position="78"/>
        <end position="100"/>
    </location>
</feature>
<dbReference type="InterPro" id="IPR021660">
    <property type="entry name" value="DUF3253"/>
</dbReference>
<feature type="compositionally biased region" description="Low complexity" evidence="1">
    <location>
        <begin position="78"/>
        <end position="94"/>
    </location>
</feature>
<dbReference type="Gene3D" id="1.10.10.10">
    <property type="entry name" value="Winged helix-like DNA-binding domain superfamily/Winged helix DNA-binding domain"/>
    <property type="match status" value="1"/>
</dbReference>
<sequence>MRPSDWRPLMCMTREVAVALARQGVLEVLQKGQPVDPDSFKGPIRLRLTAAGPGPGAGARARAGAGAAPAAAVAAGVPAPAPAAGGAQRHPAAAGEGGSR</sequence>
<evidence type="ECO:0000313" key="2">
    <source>
        <dbReference type="EMBL" id="KAG2447677.1"/>
    </source>
</evidence>
<evidence type="ECO:0000313" key="3">
    <source>
        <dbReference type="Proteomes" id="UP000613740"/>
    </source>
</evidence>